<comment type="catalytic activity">
    <reaction evidence="16 17">
        <text>Ca(2+)(in) + ATP + H2O = Ca(2+)(out) + ADP + phosphate + H(+)</text>
        <dbReference type="Rhea" id="RHEA:18105"/>
        <dbReference type="ChEBI" id="CHEBI:15377"/>
        <dbReference type="ChEBI" id="CHEBI:15378"/>
        <dbReference type="ChEBI" id="CHEBI:29108"/>
        <dbReference type="ChEBI" id="CHEBI:30616"/>
        <dbReference type="ChEBI" id="CHEBI:43474"/>
        <dbReference type="ChEBI" id="CHEBI:456216"/>
        <dbReference type="EC" id="7.2.2.10"/>
    </reaction>
</comment>
<dbReference type="PROSITE" id="PS00154">
    <property type="entry name" value="ATPASE_E1_E2"/>
    <property type="match status" value="1"/>
</dbReference>
<evidence type="ECO:0000256" key="2">
    <source>
        <dbReference type="ARBA" id="ARBA00006124"/>
    </source>
</evidence>
<keyword evidence="14 17" id="KW-0406">Ion transport</keyword>
<dbReference type="GO" id="GO:0005516">
    <property type="term" value="F:calmodulin binding"/>
    <property type="evidence" value="ECO:0007669"/>
    <property type="project" value="UniProtKB-KW"/>
</dbReference>
<evidence type="ECO:0000256" key="9">
    <source>
        <dbReference type="ARBA" id="ARBA00022840"/>
    </source>
</evidence>
<evidence type="ECO:0000256" key="17">
    <source>
        <dbReference type="RuleBase" id="RU361146"/>
    </source>
</evidence>
<dbReference type="InterPro" id="IPR004014">
    <property type="entry name" value="ATPase_P-typ_cation-transptr_N"/>
</dbReference>
<dbReference type="InterPro" id="IPR008250">
    <property type="entry name" value="ATPase_P-typ_transduc_dom_A_sf"/>
</dbReference>
<keyword evidence="10" id="KW-0460">Magnesium</keyword>
<dbReference type="NCBIfam" id="TIGR01494">
    <property type="entry name" value="ATPase_P-type"/>
    <property type="match status" value="1"/>
</dbReference>
<dbReference type="EC" id="7.2.2.10" evidence="17"/>
<evidence type="ECO:0000256" key="12">
    <source>
        <dbReference type="ARBA" id="ARBA00022967"/>
    </source>
</evidence>
<protein>
    <recommendedName>
        <fullName evidence="17">Calcium-transporting ATPase</fullName>
        <ecNumber evidence="17">7.2.2.10</ecNumber>
    </recommendedName>
</protein>
<dbReference type="InterPro" id="IPR023299">
    <property type="entry name" value="ATPase_P-typ_cyto_dom_N"/>
</dbReference>
<dbReference type="InterPro" id="IPR044492">
    <property type="entry name" value="P_typ_ATPase_HD_dom"/>
</dbReference>
<evidence type="ECO:0000313" key="20">
    <source>
        <dbReference type="Proteomes" id="UP001634007"/>
    </source>
</evidence>
<feature type="transmembrane region" description="Helical" evidence="17">
    <location>
        <begin position="221"/>
        <end position="238"/>
    </location>
</feature>
<evidence type="ECO:0000259" key="18">
    <source>
        <dbReference type="SMART" id="SM00831"/>
    </source>
</evidence>
<dbReference type="SFLD" id="SFLDG00002">
    <property type="entry name" value="C1.7:_P-type_atpase_like"/>
    <property type="match status" value="1"/>
</dbReference>
<evidence type="ECO:0000256" key="1">
    <source>
        <dbReference type="ARBA" id="ARBA00004141"/>
    </source>
</evidence>
<feature type="domain" description="Cation-transporting P-type ATPase N-terminal" evidence="18">
    <location>
        <begin position="136"/>
        <end position="209"/>
    </location>
</feature>
<accession>A0ABD3JMK9</accession>
<evidence type="ECO:0000256" key="4">
    <source>
        <dbReference type="ARBA" id="ARBA00022568"/>
    </source>
</evidence>
<feature type="transmembrane region" description="Helical" evidence="17">
    <location>
        <begin position="1015"/>
        <end position="1035"/>
    </location>
</feature>
<dbReference type="Gene3D" id="2.70.150.10">
    <property type="entry name" value="Calcium-transporting ATPase, cytoplasmic transduction domain A"/>
    <property type="match status" value="1"/>
</dbReference>
<dbReference type="GO" id="GO:0005524">
    <property type="term" value="F:ATP binding"/>
    <property type="evidence" value="ECO:0007669"/>
    <property type="project" value="UniProtKB-KW"/>
</dbReference>
<evidence type="ECO:0000256" key="15">
    <source>
        <dbReference type="ARBA" id="ARBA00023136"/>
    </source>
</evidence>
<dbReference type="Gene3D" id="3.40.1110.10">
    <property type="entry name" value="Calcium-transporting ATPase, cytoplasmic domain N"/>
    <property type="match status" value="1"/>
</dbReference>
<evidence type="ECO:0000313" key="19">
    <source>
        <dbReference type="EMBL" id="KAL3724815.1"/>
    </source>
</evidence>
<evidence type="ECO:0000256" key="14">
    <source>
        <dbReference type="ARBA" id="ARBA00023065"/>
    </source>
</evidence>
<gene>
    <name evidence="19" type="ORF">ACJRO7_029908</name>
</gene>
<dbReference type="PANTHER" id="PTHR24093:SF434">
    <property type="entry name" value="CALCIUM-TRANSPORTING ATPASE 13, PLASMA MEMBRANE-TYPE-RELATED"/>
    <property type="match status" value="1"/>
</dbReference>
<dbReference type="SUPFAM" id="SSF81665">
    <property type="entry name" value="Calcium ATPase, transmembrane domain M"/>
    <property type="match status" value="1"/>
</dbReference>
<comment type="caution">
    <text evidence="17">Lacks conserved residue(s) required for the propagation of feature annotation.</text>
</comment>
<keyword evidence="20" id="KW-1185">Reference proteome</keyword>
<dbReference type="InterPro" id="IPR023214">
    <property type="entry name" value="HAD_sf"/>
</dbReference>
<keyword evidence="15 17" id="KW-0472">Membrane</keyword>
<dbReference type="PANTHER" id="PTHR24093">
    <property type="entry name" value="CATION TRANSPORTING ATPASE"/>
    <property type="match status" value="1"/>
</dbReference>
<dbReference type="EMBL" id="JBJKBG010000008">
    <property type="protein sequence ID" value="KAL3724815.1"/>
    <property type="molecule type" value="Genomic_DNA"/>
</dbReference>
<dbReference type="InterPro" id="IPR059000">
    <property type="entry name" value="ATPase_P-type_domA"/>
</dbReference>
<proteinExistence type="inferred from homology"/>
<keyword evidence="4 17" id="KW-0109">Calcium transport</keyword>
<dbReference type="SMART" id="SM00831">
    <property type="entry name" value="Cation_ATPase_N"/>
    <property type="match status" value="1"/>
</dbReference>
<dbReference type="FunFam" id="1.20.1110.10:FF:000039">
    <property type="entry name" value="Calcium-transporting ATPase"/>
    <property type="match status" value="1"/>
</dbReference>
<reference evidence="19 20" key="1">
    <citation type="submission" date="2024-11" db="EMBL/GenBank/DDBJ databases">
        <title>Chromosome-level genome assembly of Eucalyptus globulus Labill. provides insights into its genome evolution.</title>
        <authorList>
            <person name="Li X."/>
        </authorList>
    </citation>
    <scope>NUCLEOTIDE SEQUENCE [LARGE SCALE GENOMIC DNA]</scope>
    <source>
        <strain evidence="19">CL2024</strain>
        <tissue evidence="19">Fresh tender leaves</tissue>
    </source>
</reference>
<dbReference type="SUPFAM" id="SSF81653">
    <property type="entry name" value="Calcium ATPase, transduction domain A"/>
    <property type="match status" value="1"/>
</dbReference>
<dbReference type="Pfam" id="PF00689">
    <property type="entry name" value="Cation_ATPase_C"/>
    <property type="match status" value="1"/>
</dbReference>
<dbReference type="PRINTS" id="PR00119">
    <property type="entry name" value="CATATPASE"/>
</dbReference>
<evidence type="ECO:0000256" key="7">
    <source>
        <dbReference type="ARBA" id="ARBA00022741"/>
    </source>
</evidence>
<feature type="transmembrane region" description="Helical" evidence="17">
    <location>
        <begin position="985"/>
        <end position="1009"/>
    </location>
</feature>
<evidence type="ECO:0000256" key="13">
    <source>
        <dbReference type="ARBA" id="ARBA00022989"/>
    </source>
</evidence>
<dbReference type="Gene3D" id="1.20.1110.10">
    <property type="entry name" value="Calcium-transporting ATPase, transmembrane domain"/>
    <property type="match status" value="1"/>
</dbReference>
<dbReference type="InterPro" id="IPR006068">
    <property type="entry name" value="ATPase_P-typ_cation-transptr_C"/>
</dbReference>
<dbReference type="GO" id="GO:0005388">
    <property type="term" value="F:P-type calcium transporter activity"/>
    <property type="evidence" value="ECO:0007669"/>
    <property type="project" value="UniProtKB-EC"/>
</dbReference>
<dbReference type="GO" id="GO:0016020">
    <property type="term" value="C:membrane"/>
    <property type="evidence" value="ECO:0007669"/>
    <property type="project" value="UniProtKB-SubCell"/>
</dbReference>
<dbReference type="Pfam" id="PF00690">
    <property type="entry name" value="Cation_ATPase_N"/>
    <property type="match status" value="1"/>
</dbReference>
<evidence type="ECO:0000256" key="6">
    <source>
        <dbReference type="ARBA" id="ARBA00022723"/>
    </source>
</evidence>
<evidence type="ECO:0000256" key="11">
    <source>
        <dbReference type="ARBA" id="ARBA00022860"/>
    </source>
</evidence>
<dbReference type="SUPFAM" id="SSF56784">
    <property type="entry name" value="HAD-like"/>
    <property type="match status" value="1"/>
</dbReference>
<dbReference type="Pfam" id="PF00122">
    <property type="entry name" value="E1-E2_ATPase"/>
    <property type="match status" value="1"/>
</dbReference>
<keyword evidence="5 17" id="KW-0812">Transmembrane</keyword>
<feature type="transmembrane region" description="Helical" evidence="17">
    <location>
        <begin position="379"/>
        <end position="398"/>
    </location>
</feature>
<dbReference type="PRINTS" id="PR00120">
    <property type="entry name" value="HATPASE"/>
</dbReference>
<keyword evidence="13 17" id="KW-1133">Transmembrane helix</keyword>
<dbReference type="Pfam" id="PF13246">
    <property type="entry name" value="Cation_ATPase"/>
    <property type="match status" value="1"/>
</dbReference>
<feature type="transmembrane region" description="Helical" evidence="17">
    <location>
        <begin position="418"/>
        <end position="451"/>
    </location>
</feature>
<evidence type="ECO:0000256" key="3">
    <source>
        <dbReference type="ARBA" id="ARBA00022448"/>
    </source>
</evidence>
<keyword evidence="12" id="KW-1278">Translocase</keyword>
<keyword evidence="8 17" id="KW-0106">Calcium</keyword>
<keyword evidence="9 17" id="KW-0067">ATP-binding</keyword>
<evidence type="ECO:0000256" key="5">
    <source>
        <dbReference type="ARBA" id="ARBA00022692"/>
    </source>
</evidence>
<dbReference type="NCBIfam" id="TIGR01517">
    <property type="entry name" value="ATPase-IIB_Ca"/>
    <property type="match status" value="1"/>
</dbReference>
<organism evidence="19 20">
    <name type="scientific">Eucalyptus globulus</name>
    <name type="common">Tasmanian blue gum</name>
    <dbReference type="NCBI Taxonomy" id="34317"/>
    <lineage>
        <taxon>Eukaryota</taxon>
        <taxon>Viridiplantae</taxon>
        <taxon>Streptophyta</taxon>
        <taxon>Embryophyta</taxon>
        <taxon>Tracheophyta</taxon>
        <taxon>Spermatophyta</taxon>
        <taxon>Magnoliopsida</taxon>
        <taxon>eudicotyledons</taxon>
        <taxon>Gunneridae</taxon>
        <taxon>Pentapetalae</taxon>
        <taxon>rosids</taxon>
        <taxon>malvids</taxon>
        <taxon>Myrtales</taxon>
        <taxon>Myrtaceae</taxon>
        <taxon>Myrtoideae</taxon>
        <taxon>Eucalypteae</taxon>
        <taxon>Eucalyptus</taxon>
    </lineage>
</organism>
<evidence type="ECO:0000256" key="10">
    <source>
        <dbReference type="ARBA" id="ARBA00022842"/>
    </source>
</evidence>
<dbReference type="Gene3D" id="3.40.50.1000">
    <property type="entry name" value="HAD superfamily/HAD-like"/>
    <property type="match status" value="1"/>
</dbReference>
<evidence type="ECO:0000256" key="8">
    <source>
        <dbReference type="ARBA" id="ARBA00022837"/>
    </source>
</evidence>
<dbReference type="SFLD" id="SFLDS00003">
    <property type="entry name" value="Haloacid_Dehalogenase"/>
    <property type="match status" value="1"/>
</dbReference>
<comment type="function">
    <text evidence="17">Catalyzes the hydrolysis of ATP coupled with the transport of calcium.</text>
</comment>
<comment type="caution">
    <text evidence="19">The sequence shown here is derived from an EMBL/GenBank/DDBJ whole genome shotgun (WGS) entry which is preliminary data.</text>
</comment>
<evidence type="ECO:0000256" key="16">
    <source>
        <dbReference type="ARBA" id="ARBA00048694"/>
    </source>
</evidence>
<dbReference type="AlphaFoldDB" id="A0ABD3JMK9"/>
<keyword evidence="6" id="KW-0479">Metal-binding</keyword>
<feature type="transmembrane region" description="Helical" evidence="17">
    <location>
        <begin position="848"/>
        <end position="866"/>
    </location>
</feature>
<feature type="transmembrane region" description="Helical" evidence="17">
    <location>
        <begin position="872"/>
        <end position="890"/>
    </location>
</feature>
<keyword evidence="7 17" id="KW-0547">Nucleotide-binding</keyword>
<dbReference type="GO" id="GO:0046872">
    <property type="term" value="F:metal ion binding"/>
    <property type="evidence" value="ECO:0007669"/>
    <property type="project" value="UniProtKB-KW"/>
</dbReference>
<keyword evidence="11" id="KW-0112">Calmodulin-binding</keyword>
<dbReference type="InterPro" id="IPR001757">
    <property type="entry name" value="P_typ_ATPase"/>
</dbReference>
<comment type="similarity">
    <text evidence="2 17">Belongs to the cation transport ATPase (P-type) (TC 3.A.3) family. Type IIB subfamily.</text>
</comment>
<name>A0ABD3JMK9_EUCGL</name>
<sequence>MTSILRGGSSIPHYEVSLPLLTMHKFAQRWRLAFAAIYCSRALLDTSAKKTDKFLRESPSCTSILIRDEAPSARSDQPSSSEIDQSQLEVLASSCTLISIPDEAWTAHSDQPSSFQIDQSQLTRLVNDKNLNCLREFGGINRVASALETDVSDGISGEQDDITRRQNTFGVNKFKRPAKGFFHFLLEAFKDLTHLILLVCAGLSPGLAIKEKGVKEGWYNGGSPFFAVFLVIMVSAVSKYHQNRQFHKLYWASGNILIHVMRKGRQQQVSRSKIVVGDVICLKIGDQVPADGLFIDGHSLQVDESIMTGESDLIEVNSIENPFLFSRTKVAHGDAQMLVTSVGMNTMWGEMMSSINRSSSEQTPLQAQLNMLTSLISKVGLAVNFLVLVVLLILYFTGKNQDANRKQEFVPGQTMGDNIINSVGGIIATTVTIVGVAIPEGLPLAVTLTLAYSMKRMMADQVMVRKLWAFEKMALATTICTDKTGTLTNQMEVTKFCVGQDSVAENAYHSASKYVLDLIQDGVALNTAGSVYKPSSGPKYNFSGSPIEKAILSWAVSQLSMDMEETKKRCEVIQVEAFNSQNKRSGVLIKKSGDDKFHVHWKGAAEMVLAMCSCFYDGSGIERDLDEDKRARCEQIIQGMAESSLTCIAFAHKQVPEEATKEREDGKKIQEDGLTLLGLVGINNLCRPDVKSAVQACQEAGVNIKMITGDNIITAKAIAVESGILKPGDDNETIMEGDKFRNYTPQERLLRVDKIRVIARSLPSDKLLMVECLKQKGHVVAITGDGTNDALALKGADIGISMGIQETEFTEESSDIIILNGNFASVAKLLQWGRCVYDNIQKFIQFQLTVNVAGLLINFVAVVSSGDVPLTAIQLIWVNLIMDILGAFALSTERPTKKLMAKPPVGLTEPLITNVMWGNLVGQAIYQVAILLTLQFKGKSIFGVDKAMKRTLMFNTFVLCQVFNEFNARKLKKKNVFGGIHKNKLFLGIIFVTMVLQVVMIEFLKWFAGTERLSWGQWGTCLGIAAVSWPIGWVVKCIPIPDTPIFSYLGSKSKKLVWKIVHRQYFIGFRNHSRI</sequence>
<keyword evidence="3 17" id="KW-0813">Transport</keyword>
<dbReference type="InterPro" id="IPR036412">
    <property type="entry name" value="HAD-like_sf"/>
</dbReference>
<dbReference type="InterPro" id="IPR006408">
    <property type="entry name" value="P-type_ATPase_IIB"/>
</dbReference>
<dbReference type="SUPFAM" id="SSF81660">
    <property type="entry name" value="Metal cation-transporting ATPase, ATP-binding domain N"/>
    <property type="match status" value="1"/>
</dbReference>
<dbReference type="InterPro" id="IPR023298">
    <property type="entry name" value="ATPase_P-typ_TM_dom_sf"/>
</dbReference>
<comment type="subcellular location">
    <subcellularLocation>
        <location evidence="1 17">Membrane</location>
        <topology evidence="1 17">Multi-pass membrane protein</topology>
    </subcellularLocation>
</comment>
<dbReference type="SFLD" id="SFLDF00027">
    <property type="entry name" value="p-type_atpase"/>
    <property type="match status" value="1"/>
</dbReference>
<dbReference type="FunFam" id="3.40.1110.10:FF:000013">
    <property type="entry name" value="Calcium-transporting ATPase"/>
    <property type="match status" value="1"/>
</dbReference>
<dbReference type="InterPro" id="IPR018303">
    <property type="entry name" value="ATPase_P-typ_P_site"/>
</dbReference>
<dbReference type="Proteomes" id="UP001634007">
    <property type="component" value="Unassembled WGS sequence"/>
</dbReference>